<dbReference type="InterPro" id="IPR036420">
    <property type="entry name" value="BRCT_dom_sf"/>
</dbReference>
<dbReference type="EMBL" id="LNIX01000025">
    <property type="protein sequence ID" value="OXA42710.1"/>
    <property type="molecule type" value="Genomic_DNA"/>
</dbReference>
<reference evidence="2 3" key="1">
    <citation type="submission" date="2015-12" db="EMBL/GenBank/DDBJ databases">
        <title>The genome of Folsomia candida.</title>
        <authorList>
            <person name="Faddeeva A."/>
            <person name="Derks M.F."/>
            <person name="Anvar Y."/>
            <person name="Smit S."/>
            <person name="Van Straalen N."/>
            <person name="Roelofs D."/>
        </authorList>
    </citation>
    <scope>NUCLEOTIDE SEQUENCE [LARGE SCALE GENOMIC DNA]</scope>
    <source>
        <strain evidence="2 3">VU population</strain>
        <tissue evidence="2">Whole body</tissue>
    </source>
</reference>
<organism evidence="2 3">
    <name type="scientific">Folsomia candida</name>
    <name type="common">Springtail</name>
    <dbReference type="NCBI Taxonomy" id="158441"/>
    <lineage>
        <taxon>Eukaryota</taxon>
        <taxon>Metazoa</taxon>
        <taxon>Ecdysozoa</taxon>
        <taxon>Arthropoda</taxon>
        <taxon>Hexapoda</taxon>
        <taxon>Collembola</taxon>
        <taxon>Entomobryomorpha</taxon>
        <taxon>Isotomoidea</taxon>
        <taxon>Isotomidae</taxon>
        <taxon>Proisotominae</taxon>
        <taxon>Folsomia</taxon>
    </lineage>
</organism>
<protein>
    <submittedName>
        <fullName evidence="2">DNA repair protein XRCC1</fullName>
    </submittedName>
</protein>
<evidence type="ECO:0000313" key="2">
    <source>
        <dbReference type="EMBL" id="OXA42710.1"/>
    </source>
</evidence>
<feature type="domain" description="BRCT" evidence="1">
    <location>
        <begin position="176"/>
        <end position="233"/>
    </location>
</feature>
<dbReference type="STRING" id="158441.A0A226DC54"/>
<dbReference type="OrthoDB" id="25840at2759"/>
<dbReference type="PROSITE" id="PS50172">
    <property type="entry name" value="BRCT"/>
    <property type="match status" value="1"/>
</dbReference>
<keyword evidence="3" id="KW-1185">Reference proteome</keyword>
<dbReference type="Proteomes" id="UP000198287">
    <property type="component" value="Unassembled WGS sequence"/>
</dbReference>
<accession>A0A226DC54</accession>
<proteinExistence type="predicted"/>
<dbReference type="Gene3D" id="3.40.50.10190">
    <property type="entry name" value="BRCT domain"/>
    <property type="match status" value="1"/>
</dbReference>
<dbReference type="InterPro" id="IPR001357">
    <property type="entry name" value="BRCT_dom"/>
</dbReference>
<dbReference type="AlphaFoldDB" id="A0A226DC54"/>
<dbReference type="SUPFAM" id="SSF52113">
    <property type="entry name" value="BRCT domain"/>
    <property type="match status" value="1"/>
</dbReference>
<comment type="caution">
    <text evidence="2">The sequence shown here is derived from an EMBL/GenBank/DDBJ whole genome shotgun (WGS) entry which is preliminary data.</text>
</comment>
<sequence>MCFTSSFSSPSLFASLPSNHQGDHDSIQIAVNIFFLSRHQPLQTDEMKMRLPVKISFAINPSKSYHPSSWVPPVGTFAAKCMQLHHPVLTPWQLLLRSVKWTRESLGCGGMEKGCNNSHLAGLSSPHTPPPPVVAVVAVLLIQFEMAFDENKFGVGTSSALSPLIHSFQRSCDRVVATELTDDVDYLITHRLAWDEAFSEALSDNPNLSIVNSAWILRCEEEKKLLACDEFIITPS</sequence>
<gene>
    <name evidence="2" type="ORF">Fcan01_22476</name>
</gene>
<evidence type="ECO:0000313" key="3">
    <source>
        <dbReference type="Proteomes" id="UP000198287"/>
    </source>
</evidence>
<name>A0A226DC54_FOLCA</name>
<evidence type="ECO:0000259" key="1">
    <source>
        <dbReference type="PROSITE" id="PS50172"/>
    </source>
</evidence>